<dbReference type="STRING" id="1890364.A0A2P6NW19"/>
<dbReference type="GO" id="GO:0005739">
    <property type="term" value="C:mitochondrion"/>
    <property type="evidence" value="ECO:0007669"/>
    <property type="project" value="UniProtKB-SubCell"/>
</dbReference>
<evidence type="ECO:0000256" key="2">
    <source>
        <dbReference type="ARBA" id="ARBA00007769"/>
    </source>
</evidence>
<dbReference type="GO" id="GO:0006099">
    <property type="term" value="P:tricarboxylic acid cycle"/>
    <property type="evidence" value="ECO:0007669"/>
    <property type="project" value="UniProtKB-KW"/>
</dbReference>
<keyword evidence="8" id="KW-1185">Reference proteome</keyword>
<organism evidence="7 8">
    <name type="scientific">Planoprotostelium fungivorum</name>
    <dbReference type="NCBI Taxonomy" id="1890364"/>
    <lineage>
        <taxon>Eukaryota</taxon>
        <taxon>Amoebozoa</taxon>
        <taxon>Evosea</taxon>
        <taxon>Variosea</taxon>
        <taxon>Cavosteliida</taxon>
        <taxon>Cavosteliaceae</taxon>
        <taxon>Planoprotostelium</taxon>
    </lineage>
</organism>
<comment type="caution">
    <text evidence="7">The sequence shown here is derived from an EMBL/GenBank/DDBJ whole genome shotgun (WGS) entry which is preliminary data.</text>
</comment>
<dbReference type="GO" id="GO:0006102">
    <property type="term" value="P:isocitrate metabolic process"/>
    <property type="evidence" value="ECO:0007669"/>
    <property type="project" value="TreeGrafter"/>
</dbReference>
<dbReference type="Proteomes" id="UP000241769">
    <property type="component" value="Unassembled WGS sequence"/>
</dbReference>
<gene>
    <name evidence="7" type="ORF">PROFUN_04217</name>
</gene>
<dbReference type="SUPFAM" id="SSF53659">
    <property type="entry name" value="Isocitrate/Isopropylmalate dehydrogenase-like"/>
    <property type="match status" value="1"/>
</dbReference>
<evidence type="ECO:0000256" key="3">
    <source>
        <dbReference type="ARBA" id="ARBA00022532"/>
    </source>
</evidence>
<keyword evidence="3" id="KW-0816">Tricarboxylic acid cycle</keyword>
<dbReference type="GO" id="GO:0004449">
    <property type="term" value="F:isocitrate dehydrogenase (NAD+) activity"/>
    <property type="evidence" value="ECO:0007669"/>
    <property type="project" value="TreeGrafter"/>
</dbReference>
<dbReference type="InterPro" id="IPR024084">
    <property type="entry name" value="IsoPropMal-DH-like_dom"/>
</dbReference>
<comment type="similarity">
    <text evidence="2">Belongs to the isocitrate and isopropylmalate dehydrogenases family.</text>
</comment>
<comment type="subcellular location">
    <subcellularLocation>
        <location evidence="1">Mitochondrion</location>
    </subcellularLocation>
</comment>
<dbReference type="Gene3D" id="3.40.718.10">
    <property type="entry name" value="Isopropylmalate Dehydrogenase"/>
    <property type="match status" value="1"/>
</dbReference>
<evidence type="ECO:0000256" key="5">
    <source>
        <dbReference type="ARBA" id="ARBA00023128"/>
    </source>
</evidence>
<feature type="domain" description="Isopropylmalate dehydrogenase-like" evidence="6">
    <location>
        <begin position="39"/>
        <end position="365"/>
    </location>
</feature>
<sequence length="371" mass="40500">MEFNRGIRALTTACRGTFNNKVQSRSISAYHAHRQVTKRVTLLPGDGIGSEIADSVVGVFQAAEVPIEFERFDYKGGELGDNSPKYREVLSSLARNGLGLKGSFFTPLGAGFVSRNVQLRKDLDLFANVVPIKNYRGINTRHSNTKVDLVIVRENMQGEYSGHEQEVDPGVVQSLKIVSEYSSRRIVEYAFQIAQSEGRKRVTCVHKANIQKATDGLFLRTFRSVAEKYPSIEAKDMIIDNCCMQLVMHPSQFDVMVTSNLYGNIIANVAGGLVGGPGIIPGANIGAGIAIFEPGLRHSAQDIAGQDKANPTAMLLSGAEMLKYLDLNDHATRIEKAVQDVVADGKHLTRDVGGSGSTRRFTEAVIEKLTN</sequence>
<evidence type="ECO:0000256" key="4">
    <source>
        <dbReference type="ARBA" id="ARBA00022946"/>
    </source>
</evidence>
<dbReference type="PANTHER" id="PTHR11835:SF42">
    <property type="entry name" value="ISOCITRATE DEHYDROGENASE [NAD] SUBUNIT BETA, MITOCHONDRIAL"/>
    <property type="match status" value="1"/>
</dbReference>
<dbReference type="NCBIfam" id="TIGR00175">
    <property type="entry name" value="mito_nad_idh"/>
    <property type="match status" value="1"/>
</dbReference>
<dbReference type="EMBL" id="MDYQ01000014">
    <property type="protein sequence ID" value="PRP88126.1"/>
    <property type="molecule type" value="Genomic_DNA"/>
</dbReference>
<dbReference type="PANTHER" id="PTHR11835">
    <property type="entry name" value="DECARBOXYLATING DEHYDROGENASES-ISOCITRATE, ISOPROPYLMALATE, TARTRATE"/>
    <property type="match status" value="1"/>
</dbReference>
<dbReference type="OrthoDB" id="10261637at2759"/>
<reference evidence="7 8" key="1">
    <citation type="journal article" date="2018" name="Genome Biol. Evol.">
        <title>Multiple Roots of Fruiting Body Formation in Amoebozoa.</title>
        <authorList>
            <person name="Hillmann F."/>
            <person name="Forbes G."/>
            <person name="Novohradska S."/>
            <person name="Ferling I."/>
            <person name="Riege K."/>
            <person name="Groth M."/>
            <person name="Westermann M."/>
            <person name="Marz M."/>
            <person name="Spaller T."/>
            <person name="Winckler T."/>
            <person name="Schaap P."/>
            <person name="Glockner G."/>
        </authorList>
    </citation>
    <scope>NUCLEOTIDE SEQUENCE [LARGE SCALE GENOMIC DNA]</scope>
    <source>
        <strain evidence="7 8">Jena</strain>
    </source>
</reference>
<dbReference type="AlphaFoldDB" id="A0A2P6NW19"/>
<dbReference type="FunCoup" id="A0A2P6NW19">
    <property type="interactions" value="253"/>
</dbReference>
<protein>
    <submittedName>
        <fullName evidence="7">Isocitrate dehydrogenase (NAD+)</fullName>
    </submittedName>
</protein>
<evidence type="ECO:0000256" key="1">
    <source>
        <dbReference type="ARBA" id="ARBA00004173"/>
    </source>
</evidence>
<dbReference type="SMART" id="SM01329">
    <property type="entry name" value="Iso_dh"/>
    <property type="match status" value="1"/>
</dbReference>
<keyword evidence="4" id="KW-0809">Transit peptide</keyword>
<name>A0A2P6NW19_9EUKA</name>
<evidence type="ECO:0000313" key="8">
    <source>
        <dbReference type="Proteomes" id="UP000241769"/>
    </source>
</evidence>
<proteinExistence type="inferred from homology"/>
<keyword evidence="5" id="KW-0496">Mitochondrion</keyword>
<dbReference type="FunFam" id="3.40.718.10:FF:000001">
    <property type="entry name" value="Isocitrate dehydrogenase [NAD] subunit, mitochondrial"/>
    <property type="match status" value="1"/>
</dbReference>
<dbReference type="InterPro" id="IPR004434">
    <property type="entry name" value="Isocitrate_DH_NAD"/>
</dbReference>
<accession>A0A2P6NW19</accession>
<evidence type="ECO:0000259" key="6">
    <source>
        <dbReference type="SMART" id="SM01329"/>
    </source>
</evidence>
<evidence type="ECO:0000313" key="7">
    <source>
        <dbReference type="EMBL" id="PRP88126.1"/>
    </source>
</evidence>
<dbReference type="Pfam" id="PF00180">
    <property type="entry name" value="Iso_dh"/>
    <property type="match status" value="1"/>
</dbReference>
<dbReference type="InParanoid" id="A0A2P6NW19"/>